<sequence length="1013" mass="114956">MQILLIVLTFLISKNYGDIIVGLLSPSDQLPDSNLVCNLAINNAKAAGNCASTIRYINDTGCDLTLNVAIGSIHGAEMVKRKNATALIPAAYCARETYDLTRLSYYWGIPVVARYGNDYKIPESNIIAITYTLYKFMLMTKQANLTILSPNPTKDTERPSLSIGMQKYLNYLEAQNLYTYTGMNRFQFIDESKISDNIEDIMKGLQTRLIVLDSGFKDLKKVMDTLGVASLTDKEFMIVIICSTSVTKCLGTADTKTAVYKALIVMIAPYVPNEVSIKSYFNTSILGHDMTNIYSNLLEYYIVYNACYGFCYGTKLYGGNSNLVGTTFINNLRAQSVSTNIGTVDFDQNAVILPSYSISWYQQASDATNDNLTYIQAIPSKIACSTIELRCFDLAFTRNTVDIWNGSIANGTLQYCAVSKCSSGGDNNWIIIVVVVIVILIILGLGGFYLYFRQQRLNIYRLHWKIPRHDVKIIENKQKGKGTQAGDTLANKRRAIQAYAIIGTSKAEFISLKQLRKVRWEKEELKFIFELKRLTHDNLTSFHGMSYNDDEHFFVFYNLVDRASLEDFVNDHDFVMDATFKSAFLKDILKGIQYLHKSTVGYHGLLNLQNCLIDANWVLKLTNFGITNLLNRVIETEHLKVIEIIPLQTYLTVAPEHLTDVALGKMYPKGSPQGDIYSFGMILYQILFRYGPYERTNLTIKEILEEIRKRGLKPIVENTPPEERTLVEAMNQCWNQNPELRPKLRNLSQIISSAFEASKGNLVDQMIRMNEKYAMNLERIVAERNSMLVEAQEQTDRLLTSMLPPSIAEQLKAGQTINPRGYDSVTVMFVQICDFIIFLNKSLPDQVVSFLNDVFSMFDEIIGKHDAYKVETTGDTYMVASGVPNENEHRHVFEISEVALEYREVCYTYKVPWNPEWKLQVKIGYHCGPIAAGVIGLKAPRYCLFGDTIQMSESTAKMLMERAEYKLTKRGIVKVKGKGDVNTYWLNEYIHDHEKEHAELKKTPSEVERKKSA</sequence>
<dbReference type="CDD" id="cd07302">
    <property type="entry name" value="CHD"/>
    <property type="match status" value="1"/>
</dbReference>
<evidence type="ECO:0000259" key="16">
    <source>
        <dbReference type="PROSITE" id="PS50011"/>
    </source>
</evidence>
<keyword evidence="18" id="KW-1185">Reference proteome</keyword>
<dbReference type="GO" id="GO:0004016">
    <property type="term" value="F:adenylate cyclase activity"/>
    <property type="evidence" value="ECO:0007669"/>
    <property type="project" value="TreeGrafter"/>
</dbReference>
<evidence type="ECO:0000256" key="10">
    <source>
        <dbReference type="ARBA" id="ARBA00023136"/>
    </source>
</evidence>
<dbReference type="InterPro" id="IPR000719">
    <property type="entry name" value="Prot_kinase_dom"/>
</dbReference>
<evidence type="ECO:0000256" key="12">
    <source>
        <dbReference type="ARBA" id="ARBA00023239"/>
    </source>
</evidence>
<dbReference type="GO" id="GO:0001653">
    <property type="term" value="F:peptide receptor activity"/>
    <property type="evidence" value="ECO:0007669"/>
    <property type="project" value="TreeGrafter"/>
</dbReference>
<dbReference type="Pfam" id="PF00211">
    <property type="entry name" value="Guanylate_cyc"/>
    <property type="match status" value="1"/>
</dbReference>
<dbReference type="Proteomes" id="UP000887540">
    <property type="component" value="Unplaced"/>
</dbReference>
<dbReference type="SUPFAM" id="SSF53822">
    <property type="entry name" value="Periplasmic binding protein-like I"/>
    <property type="match status" value="1"/>
</dbReference>
<dbReference type="PANTHER" id="PTHR11920">
    <property type="entry name" value="GUANYLYL CYCLASE"/>
    <property type="match status" value="1"/>
</dbReference>
<feature type="domain" description="Protein kinase" evidence="16">
    <location>
        <begin position="437"/>
        <end position="755"/>
    </location>
</feature>
<evidence type="ECO:0000259" key="17">
    <source>
        <dbReference type="PROSITE" id="PS50125"/>
    </source>
</evidence>
<dbReference type="GO" id="GO:0035556">
    <property type="term" value="P:intracellular signal transduction"/>
    <property type="evidence" value="ECO:0007669"/>
    <property type="project" value="InterPro"/>
</dbReference>
<dbReference type="InterPro" id="IPR029787">
    <property type="entry name" value="Nucleotide_cyclase"/>
</dbReference>
<proteinExistence type="predicted"/>
<reference evidence="19" key="1">
    <citation type="submission" date="2022-11" db="UniProtKB">
        <authorList>
            <consortium name="WormBaseParasite"/>
        </authorList>
    </citation>
    <scope>IDENTIFICATION</scope>
</reference>
<organism evidence="18 19">
    <name type="scientific">Acrobeloides nanus</name>
    <dbReference type="NCBI Taxonomy" id="290746"/>
    <lineage>
        <taxon>Eukaryota</taxon>
        <taxon>Metazoa</taxon>
        <taxon>Ecdysozoa</taxon>
        <taxon>Nematoda</taxon>
        <taxon>Chromadorea</taxon>
        <taxon>Rhabditida</taxon>
        <taxon>Tylenchina</taxon>
        <taxon>Cephalobomorpha</taxon>
        <taxon>Cephaloboidea</taxon>
        <taxon>Cephalobidae</taxon>
        <taxon>Acrobeloides</taxon>
    </lineage>
</organism>
<keyword evidence="9 14" id="KW-1133">Transmembrane helix</keyword>
<dbReference type="InterPro" id="IPR011009">
    <property type="entry name" value="Kinase-like_dom_sf"/>
</dbReference>
<dbReference type="EC" id="4.6.1.2" evidence="4"/>
<dbReference type="SUPFAM" id="SSF55073">
    <property type="entry name" value="Nucleotide cyclase"/>
    <property type="match status" value="1"/>
</dbReference>
<dbReference type="InterPro" id="IPR001054">
    <property type="entry name" value="A/G_cyclase"/>
</dbReference>
<evidence type="ECO:0000256" key="2">
    <source>
        <dbReference type="ARBA" id="ARBA00004167"/>
    </source>
</evidence>
<evidence type="ECO:0000256" key="3">
    <source>
        <dbReference type="ARBA" id="ARBA00004236"/>
    </source>
</evidence>
<evidence type="ECO:0000313" key="18">
    <source>
        <dbReference type="Proteomes" id="UP000887540"/>
    </source>
</evidence>
<keyword evidence="7 15" id="KW-0732">Signal</keyword>
<dbReference type="WBParaSite" id="ACRNAN_Path_1300.g5093.t1">
    <property type="protein sequence ID" value="ACRNAN_Path_1300.g5093.t1"/>
    <property type="gene ID" value="ACRNAN_Path_1300.g5093"/>
</dbReference>
<dbReference type="AlphaFoldDB" id="A0A914BYM1"/>
<keyword evidence="13" id="KW-0141">cGMP biosynthesis</keyword>
<keyword evidence="6 14" id="KW-0812">Transmembrane</keyword>
<evidence type="ECO:0000256" key="4">
    <source>
        <dbReference type="ARBA" id="ARBA00012202"/>
    </source>
</evidence>
<evidence type="ECO:0000256" key="9">
    <source>
        <dbReference type="ARBA" id="ARBA00022989"/>
    </source>
</evidence>
<dbReference type="FunFam" id="3.30.70.1230:FF:000050">
    <property type="entry name" value="Guanylate cyclase"/>
    <property type="match status" value="1"/>
</dbReference>
<dbReference type="InterPro" id="IPR028082">
    <property type="entry name" value="Peripla_BP_I"/>
</dbReference>
<dbReference type="SMART" id="SM00044">
    <property type="entry name" value="CYCc"/>
    <property type="match status" value="1"/>
</dbReference>
<evidence type="ECO:0000256" key="6">
    <source>
        <dbReference type="ARBA" id="ARBA00022692"/>
    </source>
</evidence>
<dbReference type="PANTHER" id="PTHR11920:SF355">
    <property type="entry name" value="RECEPTOR-TYPE GUANYLATE CYCLASE GCY-10-RELATED"/>
    <property type="match status" value="1"/>
</dbReference>
<dbReference type="Pfam" id="PF07714">
    <property type="entry name" value="PK_Tyr_Ser-Thr"/>
    <property type="match status" value="1"/>
</dbReference>
<evidence type="ECO:0000256" key="7">
    <source>
        <dbReference type="ARBA" id="ARBA00022729"/>
    </source>
</evidence>
<dbReference type="PROSITE" id="PS50011">
    <property type="entry name" value="PROTEIN_KINASE_DOM"/>
    <property type="match status" value="1"/>
</dbReference>
<dbReference type="GO" id="GO:0005524">
    <property type="term" value="F:ATP binding"/>
    <property type="evidence" value="ECO:0007669"/>
    <property type="project" value="InterPro"/>
</dbReference>
<keyword evidence="10 14" id="KW-0472">Membrane</keyword>
<dbReference type="GO" id="GO:0004672">
    <property type="term" value="F:protein kinase activity"/>
    <property type="evidence" value="ECO:0007669"/>
    <property type="project" value="InterPro"/>
</dbReference>
<keyword evidence="8" id="KW-0547">Nucleotide-binding</keyword>
<comment type="subcellular location">
    <subcellularLocation>
        <location evidence="3">Cell membrane</location>
    </subcellularLocation>
    <subcellularLocation>
        <location evidence="2">Membrane</location>
        <topology evidence="2">Single-pass membrane protein</topology>
    </subcellularLocation>
</comment>
<evidence type="ECO:0000256" key="11">
    <source>
        <dbReference type="ARBA" id="ARBA00023180"/>
    </source>
</evidence>
<protein>
    <recommendedName>
        <fullName evidence="4">guanylate cyclase</fullName>
        <ecNumber evidence="4">4.6.1.2</ecNumber>
    </recommendedName>
</protein>
<dbReference type="PROSITE" id="PS50125">
    <property type="entry name" value="GUANYLATE_CYCLASE_2"/>
    <property type="match status" value="1"/>
</dbReference>
<evidence type="ECO:0000256" key="5">
    <source>
        <dbReference type="ARBA" id="ARBA00022475"/>
    </source>
</evidence>
<dbReference type="Gene3D" id="3.30.70.1230">
    <property type="entry name" value="Nucleotide cyclase"/>
    <property type="match status" value="1"/>
</dbReference>
<evidence type="ECO:0000256" key="13">
    <source>
        <dbReference type="ARBA" id="ARBA00023293"/>
    </source>
</evidence>
<keyword evidence="11" id="KW-0325">Glycoprotein</keyword>
<keyword evidence="5" id="KW-1003">Cell membrane</keyword>
<evidence type="ECO:0000256" key="15">
    <source>
        <dbReference type="SAM" id="SignalP"/>
    </source>
</evidence>
<feature type="signal peptide" evidence="15">
    <location>
        <begin position="1"/>
        <end position="17"/>
    </location>
</feature>
<dbReference type="InterPro" id="IPR001245">
    <property type="entry name" value="Ser-Thr/Tyr_kinase_cat_dom"/>
</dbReference>
<dbReference type="GO" id="GO:0005886">
    <property type="term" value="C:plasma membrane"/>
    <property type="evidence" value="ECO:0007669"/>
    <property type="project" value="UniProtKB-SubCell"/>
</dbReference>
<evidence type="ECO:0000256" key="8">
    <source>
        <dbReference type="ARBA" id="ARBA00022741"/>
    </source>
</evidence>
<name>A0A914BYM1_9BILA</name>
<accession>A0A914BYM1</accession>
<feature type="transmembrane region" description="Helical" evidence="14">
    <location>
        <begin position="429"/>
        <end position="452"/>
    </location>
</feature>
<evidence type="ECO:0000256" key="1">
    <source>
        <dbReference type="ARBA" id="ARBA00001436"/>
    </source>
</evidence>
<dbReference type="GO" id="GO:0007168">
    <property type="term" value="P:receptor guanylyl cyclase signaling pathway"/>
    <property type="evidence" value="ECO:0007669"/>
    <property type="project" value="TreeGrafter"/>
</dbReference>
<dbReference type="InterPro" id="IPR050401">
    <property type="entry name" value="Cyclic_nucleotide_synthase"/>
</dbReference>
<evidence type="ECO:0000313" key="19">
    <source>
        <dbReference type="WBParaSite" id="ACRNAN_Path_1300.g5093.t1"/>
    </source>
</evidence>
<comment type="catalytic activity">
    <reaction evidence="1">
        <text>GTP = 3',5'-cyclic GMP + diphosphate</text>
        <dbReference type="Rhea" id="RHEA:13665"/>
        <dbReference type="ChEBI" id="CHEBI:33019"/>
        <dbReference type="ChEBI" id="CHEBI:37565"/>
        <dbReference type="ChEBI" id="CHEBI:57746"/>
        <dbReference type="EC" id="4.6.1.2"/>
    </reaction>
</comment>
<dbReference type="GO" id="GO:0004383">
    <property type="term" value="F:guanylate cyclase activity"/>
    <property type="evidence" value="ECO:0007669"/>
    <property type="project" value="UniProtKB-EC"/>
</dbReference>
<feature type="domain" description="Guanylate cyclase" evidence="17">
    <location>
        <begin position="826"/>
        <end position="956"/>
    </location>
</feature>
<evidence type="ECO:0000256" key="14">
    <source>
        <dbReference type="SAM" id="Phobius"/>
    </source>
</evidence>
<keyword evidence="12" id="KW-0456">Lyase</keyword>
<feature type="chain" id="PRO_5037295079" description="guanylate cyclase" evidence="15">
    <location>
        <begin position="18"/>
        <end position="1013"/>
    </location>
</feature>
<dbReference type="GO" id="GO:0007606">
    <property type="term" value="P:sensory perception of chemical stimulus"/>
    <property type="evidence" value="ECO:0007669"/>
    <property type="project" value="UniProtKB-ARBA"/>
</dbReference>
<dbReference type="SUPFAM" id="SSF56112">
    <property type="entry name" value="Protein kinase-like (PK-like)"/>
    <property type="match status" value="1"/>
</dbReference>
<dbReference type="Gene3D" id="1.10.510.10">
    <property type="entry name" value="Transferase(Phosphotransferase) domain 1"/>
    <property type="match status" value="1"/>
</dbReference>